<evidence type="ECO:0000256" key="6">
    <source>
        <dbReference type="SAM" id="Phobius"/>
    </source>
</evidence>
<evidence type="ECO:0000259" key="7">
    <source>
        <dbReference type="PROSITE" id="PS50850"/>
    </source>
</evidence>
<dbReference type="EMBL" id="JRUQ01000045">
    <property type="protein sequence ID" value="KGT91663.1"/>
    <property type="molecule type" value="Genomic_DNA"/>
</dbReference>
<feature type="transmembrane region" description="Helical" evidence="6">
    <location>
        <begin position="366"/>
        <end position="385"/>
    </location>
</feature>
<keyword evidence="2" id="KW-1003">Cell membrane</keyword>
<feature type="transmembrane region" description="Helical" evidence="6">
    <location>
        <begin position="278"/>
        <end position="297"/>
    </location>
</feature>
<dbReference type="Pfam" id="PF07690">
    <property type="entry name" value="MFS_1"/>
    <property type="match status" value="1"/>
</dbReference>
<comment type="subcellular location">
    <subcellularLocation>
        <location evidence="1">Cell membrane</location>
        <topology evidence="1">Multi-pass membrane protein</topology>
    </subcellularLocation>
</comment>
<evidence type="ECO:0000256" key="5">
    <source>
        <dbReference type="ARBA" id="ARBA00023136"/>
    </source>
</evidence>
<dbReference type="AlphaFoldDB" id="A0A0A4A150"/>
<evidence type="ECO:0000256" key="2">
    <source>
        <dbReference type="ARBA" id="ARBA00022475"/>
    </source>
</evidence>
<evidence type="ECO:0000256" key="4">
    <source>
        <dbReference type="ARBA" id="ARBA00022989"/>
    </source>
</evidence>
<dbReference type="OrthoDB" id="9788453at2"/>
<organism evidence="8 9">
    <name type="scientific">Erwinia typographi</name>
    <dbReference type="NCBI Taxonomy" id="371042"/>
    <lineage>
        <taxon>Bacteria</taxon>
        <taxon>Pseudomonadati</taxon>
        <taxon>Pseudomonadota</taxon>
        <taxon>Gammaproteobacteria</taxon>
        <taxon>Enterobacterales</taxon>
        <taxon>Erwiniaceae</taxon>
        <taxon>Erwinia</taxon>
    </lineage>
</organism>
<keyword evidence="4 6" id="KW-1133">Transmembrane helix</keyword>
<dbReference type="STRING" id="371042.NG99_16755"/>
<keyword evidence="5 6" id="KW-0472">Membrane</keyword>
<feature type="transmembrane region" description="Helical" evidence="6">
    <location>
        <begin position="106"/>
        <end position="128"/>
    </location>
</feature>
<keyword evidence="9" id="KW-1185">Reference proteome</keyword>
<feature type="transmembrane region" description="Helical" evidence="6">
    <location>
        <begin position="167"/>
        <end position="186"/>
    </location>
</feature>
<evidence type="ECO:0000313" key="9">
    <source>
        <dbReference type="Proteomes" id="UP000030351"/>
    </source>
</evidence>
<dbReference type="CDD" id="cd17324">
    <property type="entry name" value="MFS_NepI_like"/>
    <property type="match status" value="1"/>
</dbReference>
<dbReference type="Gene3D" id="1.20.1250.20">
    <property type="entry name" value="MFS general substrate transporter like domains"/>
    <property type="match status" value="1"/>
</dbReference>
<feature type="transmembrane region" description="Helical" evidence="6">
    <location>
        <begin position="334"/>
        <end position="354"/>
    </location>
</feature>
<dbReference type="NCBIfam" id="NF002921">
    <property type="entry name" value="PRK03545.1"/>
    <property type="match status" value="1"/>
</dbReference>
<evidence type="ECO:0000313" key="8">
    <source>
        <dbReference type="EMBL" id="KGT91663.1"/>
    </source>
</evidence>
<dbReference type="PROSITE" id="PS50850">
    <property type="entry name" value="MFS"/>
    <property type="match status" value="1"/>
</dbReference>
<dbReference type="Proteomes" id="UP000030351">
    <property type="component" value="Unassembled WGS sequence"/>
</dbReference>
<feature type="transmembrane region" description="Helical" evidence="6">
    <location>
        <begin position="206"/>
        <end position="227"/>
    </location>
</feature>
<dbReference type="PANTHER" id="PTHR43124">
    <property type="entry name" value="PURINE EFFLUX PUMP PBUE"/>
    <property type="match status" value="1"/>
</dbReference>
<sequence length="404" mass="42730">MSDLLVVSRRVAWSRVLTLAGAAFVFNTTEYIPVGLLTDIGSSFGLASSQAGIMMTVYAWIVALMSLPLMLATSQVNRRTLLIVLFALFACSHLLSFFAWSFEVLLIARAGVALAHALFWSITASLAVRLAPPGKRAQALSLLAMATALASVLGLPLGRIVGQMAGWRYTFLLIGAAALVLLWMIIRVMPSLKSEQAGSVKNLPNLLRRPALVSLYALTVTIVTAHFTAFTYIEPFVVKVAGFTEGFATLLLLLVGVAGVAGSLIFSRLGDRRPAQMLTLSIAVLAVCLLILLPVSGSENGTVAVAMLWGMAFMIIGMSLQMKVLTLAPDATDVAMALYSGIVNIGIGAGALLGNKASLDIGISSVGYIAAIPAVAALTGALFMFRKWPSRTVEQGQQMAARPE</sequence>
<feature type="transmembrane region" description="Helical" evidence="6">
    <location>
        <begin position="140"/>
        <end position="161"/>
    </location>
</feature>
<feature type="transmembrane region" description="Helical" evidence="6">
    <location>
        <begin position="303"/>
        <end position="322"/>
    </location>
</feature>
<feature type="transmembrane region" description="Helical" evidence="6">
    <location>
        <begin position="52"/>
        <end position="73"/>
    </location>
</feature>
<protein>
    <submittedName>
        <fullName evidence="8">Arabinose transporter</fullName>
    </submittedName>
</protein>
<feature type="transmembrane region" description="Helical" evidence="6">
    <location>
        <begin position="12"/>
        <end position="32"/>
    </location>
</feature>
<gene>
    <name evidence="8" type="ORF">NG99_16755</name>
</gene>
<evidence type="ECO:0000256" key="1">
    <source>
        <dbReference type="ARBA" id="ARBA00004651"/>
    </source>
</evidence>
<name>A0A0A4A150_9GAMM</name>
<dbReference type="InterPro" id="IPR036259">
    <property type="entry name" value="MFS_trans_sf"/>
</dbReference>
<dbReference type="eggNOG" id="COG2814">
    <property type="taxonomic scope" value="Bacteria"/>
</dbReference>
<comment type="caution">
    <text evidence="8">The sequence shown here is derived from an EMBL/GenBank/DDBJ whole genome shotgun (WGS) entry which is preliminary data.</text>
</comment>
<feature type="transmembrane region" description="Helical" evidence="6">
    <location>
        <begin position="247"/>
        <end position="266"/>
    </location>
</feature>
<dbReference type="InterPro" id="IPR011701">
    <property type="entry name" value="MFS"/>
</dbReference>
<dbReference type="InterPro" id="IPR020846">
    <property type="entry name" value="MFS_dom"/>
</dbReference>
<evidence type="ECO:0000256" key="3">
    <source>
        <dbReference type="ARBA" id="ARBA00022692"/>
    </source>
</evidence>
<dbReference type="InterPro" id="IPR050189">
    <property type="entry name" value="MFS_Efflux_Transporters"/>
</dbReference>
<proteinExistence type="predicted"/>
<dbReference type="GO" id="GO:0005886">
    <property type="term" value="C:plasma membrane"/>
    <property type="evidence" value="ECO:0007669"/>
    <property type="project" value="UniProtKB-SubCell"/>
</dbReference>
<dbReference type="RefSeq" id="WP_034895381.1">
    <property type="nucleotide sequence ID" value="NZ_JRUQ01000045.1"/>
</dbReference>
<feature type="domain" description="Major facilitator superfamily (MFS) profile" evidence="7">
    <location>
        <begin position="15"/>
        <end position="392"/>
    </location>
</feature>
<dbReference type="PANTHER" id="PTHR43124:SF4">
    <property type="entry name" value="SUGAR EFFLUX TRANSPORTER"/>
    <property type="match status" value="1"/>
</dbReference>
<dbReference type="SUPFAM" id="SSF103473">
    <property type="entry name" value="MFS general substrate transporter"/>
    <property type="match status" value="1"/>
</dbReference>
<accession>A0A0A4A150</accession>
<dbReference type="GO" id="GO:0022857">
    <property type="term" value="F:transmembrane transporter activity"/>
    <property type="evidence" value="ECO:0007669"/>
    <property type="project" value="InterPro"/>
</dbReference>
<feature type="transmembrane region" description="Helical" evidence="6">
    <location>
        <begin position="80"/>
        <end position="100"/>
    </location>
</feature>
<keyword evidence="3 6" id="KW-0812">Transmembrane</keyword>
<reference evidence="8 9" key="1">
    <citation type="submission" date="2014-10" db="EMBL/GenBank/DDBJ databases">
        <title>Genome sequence of Erwinia typographi M043b.</title>
        <authorList>
            <person name="Chan K.-G."/>
            <person name="Tan W.-S."/>
        </authorList>
    </citation>
    <scope>NUCLEOTIDE SEQUENCE [LARGE SCALE GENOMIC DNA]</scope>
    <source>
        <strain evidence="8 9">M043b</strain>
    </source>
</reference>